<keyword evidence="2" id="KW-0238">DNA-binding</keyword>
<dbReference type="RefSeq" id="WP_013757487.1">
    <property type="nucleotide sequence ID" value="NC_015500.1"/>
</dbReference>
<dbReference type="InterPro" id="IPR009057">
    <property type="entry name" value="Homeodomain-like_sf"/>
</dbReference>
<dbReference type="CDD" id="cd17536">
    <property type="entry name" value="REC_YesN-like"/>
    <property type="match status" value="1"/>
</dbReference>
<dbReference type="SMART" id="SM00448">
    <property type="entry name" value="REC"/>
    <property type="match status" value="1"/>
</dbReference>
<evidence type="ECO:0000313" key="7">
    <source>
        <dbReference type="EMBL" id="AEE15768.1"/>
    </source>
</evidence>
<dbReference type="Proteomes" id="UP000006546">
    <property type="component" value="Chromosome"/>
</dbReference>
<keyword evidence="8" id="KW-1185">Reference proteome</keyword>
<dbReference type="InterPro" id="IPR011006">
    <property type="entry name" value="CheY-like_superfamily"/>
</dbReference>
<dbReference type="eggNOG" id="COG4753">
    <property type="taxonomic scope" value="Bacteria"/>
</dbReference>
<dbReference type="HOGENOM" id="CLU_000445_5_1_12"/>
<dbReference type="GO" id="GO:0000160">
    <property type="term" value="P:phosphorelay signal transduction system"/>
    <property type="evidence" value="ECO:0007669"/>
    <property type="project" value="InterPro"/>
</dbReference>
<proteinExistence type="predicted"/>
<dbReference type="PRINTS" id="PR00032">
    <property type="entry name" value="HTHARAC"/>
</dbReference>
<dbReference type="STRING" id="906968.Trebr_0321"/>
<feature type="modified residue" description="4-aspartylphosphate" evidence="4">
    <location>
        <position position="55"/>
    </location>
</feature>
<evidence type="ECO:0000256" key="3">
    <source>
        <dbReference type="ARBA" id="ARBA00023163"/>
    </source>
</evidence>
<dbReference type="InterPro" id="IPR020449">
    <property type="entry name" value="Tscrpt_reg_AraC-type_HTH"/>
</dbReference>
<dbReference type="eggNOG" id="COG2207">
    <property type="taxonomic scope" value="Bacteria"/>
</dbReference>
<evidence type="ECO:0000259" key="5">
    <source>
        <dbReference type="PROSITE" id="PS01124"/>
    </source>
</evidence>
<dbReference type="SUPFAM" id="SSF46689">
    <property type="entry name" value="Homeodomain-like"/>
    <property type="match status" value="2"/>
</dbReference>
<reference evidence="8" key="1">
    <citation type="submission" date="2011-04" db="EMBL/GenBank/DDBJ databases">
        <title>The complete genome of Treponema brennaborense DSM 12168.</title>
        <authorList>
            <person name="Lucas S."/>
            <person name="Han J."/>
            <person name="Lapidus A."/>
            <person name="Bruce D."/>
            <person name="Goodwin L."/>
            <person name="Pitluck S."/>
            <person name="Peters L."/>
            <person name="Kyrpides N."/>
            <person name="Mavromatis K."/>
            <person name="Ivanova N."/>
            <person name="Mikhailova N."/>
            <person name="Pagani I."/>
            <person name="Teshima H."/>
            <person name="Detter J.C."/>
            <person name="Tapia R."/>
            <person name="Han C."/>
            <person name="Land M."/>
            <person name="Hauser L."/>
            <person name="Markowitz V."/>
            <person name="Cheng J.-F."/>
            <person name="Hugenholtz P."/>
            <person name="Woyke T."/>
            <person name="Wu D."/>
            <person name="Gronow S."/>
            <person name="Wellnitz S."/>
            <person name="Brambilla E."/>
            <person name="Klenk H.-P."/>
            <person name="Eisen J.A."/>
        </authorList>
    </citation>
    <scope>NUCLEOTIDE SEQUENCE [LARGE SCALE GENOMIC DNA]</scope>
    <source>
        <strain evidence="8">DSM 12168 / CIP 105900 / DD5/3</strain>
    </source>
</reference>
<gene>
    <name evidence="7" type="ordered locus">Trebr_0321</name>
</gene>
<dbReference type="SMART" id="SM00342">
    <property type="entry name" value="HTH_ARAC"/>
    <property type="match status" value="1"/>
</dbReference>
<name>F4LMY2_TREBD</name>
<dbReference type="PROSITE" id="PS00041">
    <property type="entry name" value="HTH_ARAC_FAMILY_1"/>
    <property type="match status" value="1"/>
</dbReference>
<dbReference type="InterPro" id="IPR018062">
    <property type="entry name" value="HTH_AraC-typ_CS"/>
</dbReference>
<dbReference type="SUPFAM" id="SSF52172">
    <property type="entry name" value="CheY-like"/>
    <property type="match status" value="1"/>
</dbReference>
<dbReference type="PANTHER" id="PTHR43280:SF28">
    <property type="entry name" value="HTH-TYPE TRANSCRIPTIONAL ACTIVATOR RHAS"/>
    <property type="match status" value="1"/>
</dbReference>
<dbReference type="PROSITE" id="PS01124">
    <property type="entry name" value="HTH_ARAC_FAMILY_2"/>
    <property type="match status" value="1"/>
</dbReference>
<dbReference type="GO" id="GO:0003700">
    <property type="term" value="F:DNA-binding transcription factor activity"/>
    <property type="evidence" value="ECO:0007669"/>
    <property type="project" value="InterPro"/>
</dbReference>
<evidence type="ECO:0000256" key="1">
    <source>
        <dbReference type="ARBA" id="ARBA00023015"/>
    </source>
</evidence>
<keyword evidence="1" id="KW-0805">Transcription regulation</keyword>
<dbReference type="PROSITE" id="PS50110">
    <property type="entry name" value="RESPONSE_REGULATORY"/>
    <property type="match status" value="1"/>
</dbReference>
<dbReference type="KEGG" id="tbe:Trebr_0321"/>
<dbReference type="InterPro" id="IPR001789">
    <property type="entry name" value="Sig_transdc_resp-reg_receiver"/>
</dbReference>
<evidence type="ECO:0000256" key="4">
    <source>
        <dbReference type="PROSITE-ProRule" id="PRU00169"/>
    </source>
</evidence>
<dbReference type="Pfam" id="PF12833">
    <property type="entry name" value="HTH_18"/>
    <property type="match status" value="1"/>
</dbReference>
<evidence type="ECO:0000313" key="8">
    <source>
        <dbReference type="Proteomes" id="UP000006546"/>
    </source>
</evidence>
<feature type="domain" description="HTH araC/xylS-type" evidence="5">
    <location>
        <begin position="176"/>
        <end position="274"/>
    </location>
</feature>
<dbReference type="PANTHER" id="PTHR43280">
    <property type="entry name" value="ARAC-FAMILY TRANSCRIPTIONAL REGULATOR"/>
    <property type="match status" value="1"/>
</dbReference>
<dbReference type="GO" id="GO:0043565">
    <property type="term" value="F:sequence-specific DNA binding"/>
    <property type="evidence" value="ECO:0007669"/>
    <property type="project" value="InterPro"/>
</dbReference>
<dbReference type="EMBL" id="CP002696">
    <property type="protein sequence ID" value="AEE15768.1"/>
    <property type="molecule type" value="Genomic_DNA"/>
</dbReference>
<dbReference type="Pfam" id="PF00072">
    <property type="entry name" value="Response_reg"/>
    <property type="match status" value="1"/>
</dbReference>
<feature type="domain" description="Response regulatory" evidence="6">
    <location>
        <begin position="3"/>
        <end position="120"/>
    </location>
</feature>
<dbReference type="Gene3D" id="1.10.10.60">
    <property type="entry name" value="Homeodomain-like"/>
    <property type="match status" value="2"/>
</dbReference>
<sequence>MHTLFIADDELDKFTVLRSNPNWQKYDISICGEAYDGNRTYEELIRLNPDIALIDINMPGMSGLDAIRKAKSHNLKTKYIILTGYDDFKFVKTALELKSVDYLLKPSRIEEIVRTVLKAVNEIEEERQLFSSLIKKFKDNSGAPNSADERESDHIAFPENPVRNALKSERVSLQIQSAMKYIRQHYAEKISLETAAAQSFISPAYLSQLFKQQTGMNFIEYLNHFRIEKSKELLSDPGKKIYNVAYECGFSDEKYFHTIFRKYTGITPNQYRDTLIL</sequence>
<organism evidence="7 8">
    <name type="scientific">Treponema brennaborense (strain DSM 12168 / CIP 105900 / DD5/3)</name>
    <dbReference type="NCBI Taxonomy" id="906968"/>
    <lineage>
        <taxon>Bacteria</taxon>
        <taxon>Pseudomonadati</taxon>
        <taxon>Spirochaetota</taxon>
        <taxon>Spirochaetia</taxon>
        <taxon>Spirochaetales</taxon>
        <taxon>Treponemataceae</taxon>
        <taxon>Treponema</taxon>
    </lineage>
</organism>
<dbReference type="OrthoDB" id="360808at2"/>
<keyword evidence="4" id="KW-0597">Phosphoprotein</keyword>
<keyword evidence="3" id="KW-0804">Transcription</keyword>
<accession>F4LMY2</accession>
<protein>
    <submittedName>
        <fullName evidence="7">Two component transcriptional regulator, AraC family</fullName>
    </submittedName>
</protein>
<dbReference type="InterPro" id="IPR018060">
    <property type="entry name" value="HTH_AraC"/>
</dbReference>
<evidence type="ECO:0000259" key="6">
    <source>
        <dbReference type="PROSITE" id="PS50110"/>
    </source>
</evidence>
<dbReference type="Gene3D" id="3.40.50.2300">
    <property type="match status" value="1"/>
</dbReference>
<evidence type="ECO:0000256" key="2">
    <source>
        <dbReference type="ARBA" id="ARBA00023125"/>
    </source>
</evidence>
<dbReference type="AlphaFoldDB" id="F4LMY2"/>